<evidence type="ECO:0000313" key="3">
    <source>
        <dbReference type="Proteomes" id="UP000004184"/>
    </source>
</evidence>
<evidence type="ECO:0000313" key="2">
    <source>
        <dbReference type="EMBL" id="EFL36828.1"/>
    </source>
</evidence>
<dbReference type="STRING" id="591159.SSQG_07346"/>
<dbReference type="AlphaFoldDB" id="D9XEN0"/>
<gene>
    <name evidence="2" type="ORF">SSQG_07346</name>
</gene>
<evidence type="ECO:0000256" key="1">
    <source>
        <dbReference type="SAM" id="MobiDB-lite"/>
    </source>
</evidence>
<protein>
    <submittedName>
        <fullName evidence="2">Predicted protein</fullName>
    </submittedName>
</protein>
<proteinExistence type="predicted"/>
<dbReference type="EMBL" id="GG657757">
    <property type="protein sequence ID" value="EFL36828.1"/>
    <property type="molecule type" value="Genomic_DNA"/>
</dbReference>
<name>D9XEN0_STRVT</name>
<sequence length="526" mass="56121">MSGQALSELAGTPTPGEPPARTRSTAAARGRACATSAVMAGDSTRQGDAAGRGRAPGKRNFLQYAPVPPRLAPCFFRYEEKGSKMISVGVRRSRRLGRGGIRRVVPLAAVASAGALLLSACGSGSDSGGTSKSLTFWISTVPGQDAGWKKLVAQYKKEKGVTVKLVNIPYEGYTTKLHNAAQANSLPDVAAVPALDPIWSSKLIDLSSIADKKSYKINANFLAKDSSGKVLAIPSDVTASGMFINKSLFKKAGVSFPTSPEKTWTWTEFIKAANKVREKTDAKYSLTFDQSPSRLRAMVYEMGGKYVHADSSGKFSVDAATKKAVNTFVGWNDNKTMPKSVWTSGADPAAMFQSGDVVAYWSGVWQVAAFADSIKKFEWASVPTPAQPVQASDVNSGGMMVGFNNNEAAATAAQKFLSWVYEPDNYRTLCEASGFLPVENGLNPKYPFTSEAAQAAFKLYNESIPLYAPISGYFNNAQTQWVLKGKSITEDPTKTELGKAINGQQSPGKALENIVAGYNQQVGGGS</sequence>
<reference evidence="3" key="1">
    <citation type="submission" date="2009-02" db="EMBL/GenBank/DDBJ databases">
        <title>Annotation of Streptomyces viridochromogenes strain DSM 40736.</title>
        <authorList>
            <consortium name="The Broad Institute Genome Sequencing Platform"/>
            <consortium name="Broad Institute Microbial Sequencing Center"/>
            <person name="Fischbach M."/>
            <person name="Godfrey P."/>
            <person name="Ward D."/>
            <person name="Young S."/>
            <person name="Zeng Q."/>
            <person name="Koehrsen M."/>
            <person name="Alvarado L."/>
            <person name="Berlin A.M."/>
            <person name="Bochicchio J."/>
            <person name="Borenstein D."/>
            <person name="Chapman S.B."/>
            <person name="Chen Z."/>
            <person name="Engels R."/>
            <person name="Freedman E."/>
            <person name="Gellesch M."/>
            <person name="Goldberg J."/>
            <person name="Griggs A."/>
            <person name="Gujja S."/>
            <person name="Heilman E.R."/>
            <person name="Heiman D.I."/>
            <person name="Hepburn T.A."/>
            <person name="Howarth C."/>
            <person name="Jen D."/>
            <person name="Larson L."/>
            <person name="Lewis B."/>
            <person name="Mehta T."/>
            <person name="Park D."/>
            <person name="Pearson M."/>
            <person name="Richards J."/>
            <person name="Roberts A."/>
            <person name="Saif S."/>
            <person name="Shea T.D."/>
            <person name="Shenoy N."/>
            <person name="Sisk P."/>
            <person name="Stolte C."/>
            <person name="Sykes S.N."/>
            <person name="Thomson T."/>
            <person name="Walk T."/>
            <person name="White J."/>
            <person name="Yandava C."/>
            <person name="Straight P."/>
            <person name="Clardy J."/>
            <person name="Hung D."/>
            <person name="Kolter R."/>
            <person name="Mekalanos J."/>
            <person name="Walker S."/>
            <person name="Walsh C.T."/>
            <person name="Wieland-Brown L.C."/>
            <person name="Haas B."/>
            <person name="Nusbaum C."/>
            <person name="Birren B."/>
        </authorList>
    </citation>
    <scope>NUCLEOTIDE SEQUENCE [LARGE SCALE GENOMIC DNA]</scope>
    <source>
        <strain evidence="3">DSM 40736 / JCM 4977 / BCRC 1201 / Tue 494</strain>
    </source>
</reference>
<dbReference type="InterPro" id="IPR006059">
    <property type="entry name" value="SBP"/>
</dbReference>
<dbReference type="Gene3D" id="3.40.190.10">
    <property type="entry name" value="Periplasmic binding protein-like II"/>
    <property type="match status" value="1"/>
</dbReference>
<organism evidence="2 3">
    <name type="scientific">Streptomyces viridochromogenes (strain DSM 40736 / JCM 4977 / BCRC 1201 / Tue 494)</name>
    <dbReference type="NCBI Taxonomy" id="591159"/>
    <lineage>
        <taxon>Bacteria</taxon>
        <taxon>Bacillati</taxon>
        <taxon>Actinomycetota</taxon>
        <taxon>Actinomycetes</taxon>
        <taxon>Kitasatosporales</taxon>
        <taxon>Streptomycetaceae</taxon>
        <taxon>Streptomyces</taxon>
    </lineage>
</organism>
<accession>D9XEN0</accession>
<dbReference type="Pfam" id="PF13416">
    <property type="entry name" value="SBP_bac_8"/>
    <property type="match status" value="1"/>
</dbReference>
<feature type="region of interest" description="Disordered" evidence="1">
    <location>
        <begin position="1"/>
        <end position="27"/>
    </location>
</feature>
<keyword evidence="3" id="KW-1185">Reference proteome</keyword>
<dbReference type="eggNOG" id="COG1653">
    <property type="taxonomic scope" value="Bacteria"/>
</dbReference>
<dbReference type="HOGENOM" id="CLU_031285_10_3_11"/>
<dbReference type="PANTHER" id="PTHR43649">
    <property type="entry name" value="ARABINOSE-BINDING PROTEIN-RELATED"/>
    <property type="match status" value="1"/>
</dbReference>
<dbReference type="SUPFAM" id="SSF53850">
    <property type="entry name" value="Periplasmic binding protein-like II"/>
    <property type="match status" value="1"/>
</dbReference>
<dbReference type="PANTHER" id="PTHR43649:SF32">
    <property type="entry name" value="SUGAR BINDING SECRETED PROTEIN"/>
    <property type="match status" value="1"/>
</dbReference>
<dbReference type="InterPro" id="IPR050490">
    <property type="entry name" value="Bact_solute-bd_prot1"/>
</dbReference>
<dbReference type="Proteomes" id="UP000004184">
    <property type="component" value="Unassembled WGS sequence"/>
</dbReference>